<evidence type="ECO:0000256" key="4">
    <source>
        <dbReference type="ARBA" id="ARBA00022490"/>
    </source>
</evidence>
<evidence type="ECO:0000256" key="3">
    <source>
        <dbReference type="ARBA" id="ARBA00007927"/>
    </source>
</evidence>
<dbReference type="SUPFAM" id="SSF50182">
    <property type="entry name" value="Sm-like ribonucleoproteins"/>
    <property type="match status" value="1"/>
</dbReference>
<comment type="similarity">
    <text evidence="3">Belongs to the snRNP Sm proteins family. SmF/LSm6 subfamily.</text>
</comment>
<dbReference type="FunFam" id="2.30.30.100:FF:000133">
    <property type="entry name" value="Small nuclear ribonucleoprotein F"/>
    <property type="match status" value="1"/>
</dbReference>
<keyword evidence="6" id="KW-0747">Spliceosome</keyword>
<dbReference type="PROSITE" id="PS52002">
    <property type="entry name" value="SM"/>
    <property type="match status" value="1"/>
</dbReference>
<dbReference type="InterPro" id="IPR034100">
    <property type="entry name" value="Sm_F"/>
</dbReference>
<keyword evidence="15" id="KW-1185">Reference proteome</keyword>
<dbReference type="PANTHER" id="PTHR11021">
    <property type="entry name" value="SMALL NUCLEAR RIBONUCLEOPROTEIN F SNRNP-F"/>
    <property type="match status" value="1"/>
</dbReference>
<evidence type="ECO:0000256" key="6">
    <source>
        <dbReference type="ARBA" id="ARBA00022728"/>
    </source>
</evidence>
<keyword evidence="5" id="KW-0507">mRNA processing</keyword>
<dbReference type="GO" id="GO:0005685">
    <property type="term" value="C:U1 snRNP"/>
    <property type="evidence" value="ECO:0007669"/>
    <property type="project" value="UniProtKB-ARBA"/>
</dbReference>
<dbReference type="Proteomes" id="UP000386466">
    <property type="component" value="Unassembled WGS sequence"/>
</dbReference>
<dbReference type="AlphaFoldDB" id="A0A485PPW5"/>
<dbReference type="SMART" id="SM00651">
    <property type="entry name" value="Sm"/>
    <property type="match status" value="1"/>
</dbReference>
<dbReference type="Pfam" id="PF01423">
    <property type="entry name" value="LSM"/>
    <property type="match status" value="1"/>
</dbReference>
<keyword evidence="10 14" id="KW-0687">Ribonucleoprotein</keyword>
<keyword evidence="4" id="KW-0963">Cytoplasm</keyword>
<reference evidence="14 15" key="1">
    <citation type="submission" date="2019-01" db="EMBL/GenBank/DDBJ databases">
        <authorList>
            <person name="Alioto T."/>
            <person name="Alioto T."/>
        </authorList>
    </citation>
    <scope>NUCLEOTIDE SEQUENCE [LARGE SCALE GENOMIC DNA]</scope>
</reference>
<evidence type="ECO:0000259" key="13">
    <source>
        <dbReference type="PROSITE" id="PS52002"/>
    </source>
</evidence>
<dbReference type="EMBL" id="CAAGRJ010038221">
    <property type="protein sequence ID" value="VFV46019.1"/>
    <property type="molecule type" value="Genomic_DNA"/>
</dbReference>
<evidence type="ECO:0000256" key="5">
    <source>
        <dbReference type="ARBA" id="ARBA00022664"/>
    </source>
</evidence>
<dbReference type="InterPro" id="IPR001163">
    <property type="entry name" value="Sm_dom_euk/arc"/>
</dbReference>
<dbReference type="PANTHER" id="PTHR11021:SF0">
    <property type="entry name" value="SMALL NUCLEAR RIBONUCLEOPROTEIN F"/>
    <property type="match status" value="1"/>
</dbReference>
<evidence type="ECO:0000313" key="15">
    <source>
        <dbReference type="Proteomes" id="UP000386466"/>
    </source>
</evidence>
<dbReference type="InterPro" id="IPR047575">
    <property type="entry name" value="Sm"/>
</dbReference>
<feature type="non-terminal residue" evidence="14">
    <location>
        <position position="1"/>
    </location>
</feature>
<keyword evidence="8" id="KW-0508">mRNA splicing</keyword>
<dbReference type="InterPro" id="IPR016487">
    <property type="entry name" value="Lsm6/sSmF"/>
</dbReference>
<dbReference type="GO" id="GO:0003723">
    <property type="term" value="F:RNA binding"/>
    <property type="evidence" value="ECO:0007669"/>
    <property type="project" value="UniProtKB-KW"/>
</dbReference>
<dbReference type="GO" id="GO:0022618">
    <property type="term" value="P:protein-RNA complex assembly"/>
    <property type="evidence" value="ECO:0007669"/>
    <property type="project" value="UniProtKB-ARBA"/>
</dbReference>
<keyword evidence="7" id="KW-0694">RNA-binding</keyword>
<comment type="subcellular location">
    <subcellularLocation>
        <location evidence="2">Cytoplasm</location>
    </subcellularLocation>
    <subcellularLocation>
        <location evidence="1">Nucleus</location>
    </subcellularLocation>
</comment>
<evidence type="ECO:0000256" key="2">
    <source>
        <dbReference type="ARBA" id="ARBA00004496"/>
    </source>
</evidence>
<evidence type="ECO:0000256" key="11">
    <source>
        <dbReference type="ARBA" id="ARBA00030144"/>
    </source>
</evidence>
<evidence type="ECO:0000256" key="1">
    <source>
        <dbReference type="ARBA" id="ARBA00004123"/>
    </source>
</evidence>
<sequence>IKKVKANVPAVTTPVMRDTQQAVQIVASSLQHLIVVTMSLPLNPKTFLKGLTGKPVMTKLKSRMEYKDHLVSADGYMNMQLANAEKYIDGASSGHFSQVITGCNNVLYIRGVEEEEEDGEMRELQLLWGFFFKYIFLDDK</sequence>
<evidence type="ECO:0000313" key="14">
    <source>
        <dbReference type="EMBL" id="VFV46019.1"/>
    </source>
</evidence>
<dbReference type="GO" id="GO:0000398">
    <property type="term" value="P:mRNA splicing, via spliceosome"/>
    <property type="evidence" value="ECO:0007669"/>
    <property type="project" value="InterPro"/>
</dbReference>
<evidence type="ECO:0000256" key="9">
    <source>
        <dbReference type="ARBA" id="ARBA00023242"/>
    </source>
</evidence>
<dbReference type="GO" id="GO:0071013">
    <property type="term" value="C:catalytic step 2 spliceosome"/>
    <property type="evidence" value="ECO:0007669"/>
    <property type="project" value="TreeGrafter"/>
</dbReference>
<evidence type="ECO:0000256" key="12">
    <source>
        <dbReference type="ARBA" id="ARBA00070908"/>
    </source>
</evidence>
<accession>A0A485PPW5</accession>
<dbReference type="GO" id="GO:0034715">
    <property type="term" value="C:pICln-Sm protein complex"/>
    <property type="evidence" value="ECO:0007669"/>
    <property type="project" value="TreeGrafter"/>
</dbReference>
<name>A0A485PPW5_LYNPA</name>
<organism evidence="14 15">
    <name type="scientific">Lynx pardinus</name>
    <name type="common">Iberian lynx</name>
    <name type="synonym">Felis pardina</name>
    <dbReference type="NCBI Taxonomy" id="191816"/>
    <lineage>
        <taxon>Eukaryota</taxon>
        <taxon>Metazoa</taxon>
        <taxon>Chordata</taxon>
        <taxon>Craniata</taxon>
        <taxon>Vertebrata</taxon>
        <taxon>Euteleostomi</taxon>
        <taxon>Mammalia</taxon>
        <taxon>Eutheria</taxon>
        <taxon>Laurasiatheria</taxon>
        <taxon>Carnivora</taxon>
        <taxon>Feliformia</taxon>
        <taxon>Felidae</taxon>
        <taxon>Felinae</taxon>
        <taxon>Lynx</taxon>
    </lineage>
</organism>
<proteinExistence type="inferred from homology"/>
<feature type="domain" description="Sm" evidence="13">
    <location>
        <begin position="43"/>
        <end position="115"/>
    </location>
</feature>
<protein>
    <recommendedName>
        <fullName evidence="12">Small nuclear ribonucleoprotein F</fullName>
    </recommendedName>
    <alternativeName>
        <fullName evidence="11">Sm protein F</fullName>
    </alternativeName>
</protein>
<evidence type="ECO:0000256" key="10">
    <source>
        <dbReference type="ARBA" id="ARBA00023274"/>
    </source>
</evidence>
<gene>
    <name evidence="14" type="ORF">LYPA_23C011450</name>
</gene>
<dbReference type="Gene3D" id="2.30.30.100">
    <property type="match status" value="1"/>
</dbReference>
<keyword evidence="9" id="KW-0539">Nucleus</keyword>
<dbReference type="InterPro" id="IPR010920">
    <property type="entry name" value="LSM_dom_sf"/>
</dbReference>
<evidence type="ECO:0000256" key="8">
    <source>
        <dbReference type="ARBA" id="ARBA00023187"/>
    </source>
</evidence>
<dbReference type="CDD" id="cd01722">
    <property type="entry name" value="Sm_F"/>
    <property type="match status" value="1"/>
</dbReference>
<evidence type="ECO:0000256" key="7">
    <source>
        <dbReference type="ARBA" id="ARBA00022884"/>
    </source>
</evidence>